<feature type="compositionally biased region" description="Low complexity" evidence="1">
    <location>
        <begin position="410"/>
        <end position="419"/>
    </location>
</feature>
<feature type="compositionally biased region" description="Basic and acidic residues" evidence="1">
    <location>
        <begin position="399"/>
        <end position="409"/>
    </location>
</feature>
<comment type="caution">
    <text evidence="3">The sequence shown here is derived from an EMBL/GenBank/DDBJ whole genome shotgun (WGS) entry which is preliminary data.</text>
</comment>
<evidence type="ECO:0000256" key="2">
    <source>
        <dbReference type="SAM" id="Phobius"/>
    </source>
</evidence>
<dbReference type="OrthoDB" id="5420247at2759"/>
<dbReference type="EMBL" id="JAADJZ010000001">
    <property type="protein sequence ID" value="KAF2878274.1"/>
    <property type="molecule type" value="Genomic_DNA"/>
</dbReference>
<organism evidence="3 4">
    <name type="scientific">Massariosphaeria phaeospora</name>
    <dbReference type="NCBI Taxonomy" id="100035"/>
    <lineage>
        <taxon>Eukaryota</taxon>
        <taxon>Fungi</taxon>
        <taxon>Dikarya</taxon>
        <taxon>Ascomycota</taxon>
        <taxon>Pezizomycotina</taxon>
        <taxon>Dothideomycetes</taxon>
        <taxon>Pleosporomycetidae</taxon>
        <taxon>Pleosporales</taxon>
        <taxon>Pleosporales incertae sedis</taxon>
        <taxon>Massariosphaeria</taxon>
    </lineage>
</organism>
<proteinExistence type="predicted"/>
<feature type="transmembrane region" description="Helical" evidence="2">
    <location>
        <begin position="126"/>
        <end position="150"/>
    </location>
</feature>
<accession>A0A7C8IFE2</accession>
<keyword evidence="2" id="KW-1133">Transmembrane helix</keyword>
<name>A0A7C8IFE2_9PLEO</name>
<dbReference type="PANTHER" id="PTHR42029:SF3">
    <property type="entry name" value="AN04G07800"/>
    <property type="match status" value="1"/>
</dbReference>
<dbReference type="PANTHER" id="PTHR42029">
    <property type="entry name" value="AN04G07800"/>
    <property type="match status" value="1"/>
</dbReference>
<evidence type="ECO:0000313" key="3">
    <source>
        <dbReference type="EMBL" id="KAF2878274.1"/>
    </source>
</evidence>
<feature type="transmembrane region" description="Helical" evidence="2">
    <location>
        <begin position="201"/>
        <end position="226"/>
    </location>
</feature>
<gene>
    <name evidence="3" type="ORF">BDV95DRAFT_589233</name>
</gene>
<protein>
    <submittedName>
        <fullName evidence="3">Uncharacterized protein</fullName>
    </submittedName>
</protein>
<keyword evidence="2" id="KW-0812">Transmembrane</keyword>
<sequence>MSPIPGRNAGRSSSPMSMFKHGEVVDKPSHPNELILEAWAMGYLVGSLVIMAFITVANMRRGVLLHKLILIELVLGIWQGFWLFFDKPVYAWWLSIGAIFLNASWSLHNVIAWMKIKPFLSRPVSLIFIGTVILAQPYWILEIYANFSYFHGHTKLFEKTRPFEALCRDPWWIFTTVMLFWTIKTQYEITLKEIMRISPRFGIMLGAMVLSIIFIALDICSVTGAFSSGLPVGINPFWKLAFVFKSLTDSVVLDDFKMALDRLRAFKISRLGSFSQDTSDRRTHNNGSLVNTWEALEREAKRKPLPSPDGDYVHASNFPGFSHHRRRKEDKDPILPPDQAYLRSQNNSLNPEDLVPSSLGPFRSASTAAKASPSPSGKNRDDNDDLAALDFGHLTAESDYGHALRELESHSQPSSPSKTSFRRQSQPP</sequence>
<feature type="transmembrane region" description="Helical" evidence="2">
    <location>
        <begin position="170"/>
        <end position="189"/>
    </location>
</feature>
<evidence type="ECO:0000313" key="4">
    <source>
        <dbReference type="Proteomes" id="UP000481861"/>
    </source>
</evidence>
<dbReference type="Proteomes" id="UP000481861">
    <property type="component" value="Unassembled WGS sequence"/>
</dbReference>
<feature type="region of interest" description="Disordered" evidence="1">
    <location>
        <begin position="302"/>
        <end position="428"/>
    </location>
</feature>
<dbReference type="AlphaFoldDB" id="A0A7C8IFE2"/>
<feature type="transmembrane region" description="Helical" evidence="2">
    <location>
        <begin position="68"/>
        <end position="85"/>
    </location>
</feature>
<feature type="transmembrane region" description="Helical" evidence="2">
    <location>
        <begin position="38"/>
        <end position="56"/>
    </location>
</feature>
<feature type="transmembrane region" description="Helical" evidence="2">
    <location>
        <begin position="91"/>
        <end position="114"/>
    </location>
</feature>
<reference evidence="3 4" key="1">
    <citation type="submission" date="2020-01" db="EMBL/GenBank/DDBJ databases">
        <authorList>
            <consortium name="DOE Joint Genome Institute"/>
            <person name="Haridas S."/>
            <person name="Albert R."/>
            <person name="Binder M."/>
            <person name="Bloem J."/>
            <person name="Labutti K."/>
            <person name="Salamov A."/>
            <person name="Andreopoulos B."/>
            <person name="Baker S.E."/>
            <person name="Barry K."/>
            <person name="Bills G."/>
            <person name="Bluhm B.H."/>
            <person name="Cannon C."/>
            <person name="Castanera R."/>
            <person name="Culley D.E."/>
            <person name="Daum C."/>
            <person name="Ezra D."/>
            <person name="Gonzalez J.B."/>
            <person name="Henrissat B."/>
            <person name="Kuo A."/>
            <person name="Liang C."/>
            <person name="Lipzen A."/>
            <person name="Lutzoni F."/>
            <person name="Magnuson J."/>
            <person name="Mondo S."/>
            <person name="Nolan M."/>
            <person name="Ohm R."/>
            <person name="Pangilinan J."/>
            <person name="Park H.-J.H."/>
            <person name="Ramirez L."/>
            <person name="Alfaro M."/>
            <person name="Sun H."/>
            <person name="Tritt A."/>
            <person name="Yoshinaga Y."/>
            <person name="Zwiers L.-H.L."/>
            <person name="Turgeon B.G."/>
            <person name="Goodwin S.B."/>
            <person name="Spatafora J.W."/>
            <person name="Crous P.W."/>
            <person name="Grigoriev I.V."/>
        </authorList>
    </citation>
    <scope>NUCLEOTIDE SEQUENCE [LARGE SCALE GENOMIC DNA]</scope>
    <source>
        <strain evidence="3 4">CBS 611.86</strain>
    </source>
</reference>
<feature type="compositionally biased region" description="Low complexity" evidence="1">
    <location>
        <begin position="364"/>
        <end position="376"/>
    </location>
</feature>
<evidence type="ECO:0000256" key="1">
    <source>
        <dbReference type="SAM" id="MobiDB-lite"/>
    </source>
</evidence>
<keyword evidence="2" id="KW-0472">Membrane</keyword>
<keyword evidence="4" id="KW-1185">Reference proteome</keyword>